<organism evidence="1 2">
    <name type="scientific">Actinobacillus seminis</name>
    <dbReference type="NCBI Taxonomy" id="722"/>
    <lineage>
        <taxon>Bacteria</taxon>
        <taxon>Pseudomonadati</taxon>
        <taxon>Pseudomonadota</taxon>
        <taxon>Gammaproteobacteria</taxon>
        <taxon>Pasteurellales</taxon>
        <taxon>Pasteurellaceae</taxon>
        <taxon>Actinobacillus</taxon>
    </lineage>
</organism>
<comment type="caution">
    <text evidence="1">The sequence shown here is derived from an EMBL/GenBank/DDBJ whole genome shotgun (WGS) entry which is preliminary data.</text>
</comment>
<dbReference type="Proteomes" id="UP000215738">
    <property type="component" value="Unassembled WGS sequence"/>
</dbReference>
<proteinExistence type="predicted"/>
<dbReference type="Pfam" id="PF23793">
    <property type="entry name" value="LysC"/>
    <property type="match status" value="1"/>
</dbReference>
<evidence type="ECO:0000313" key="1">
    <source>
        <dbReference type="EMBL" id="OZN25265.1"/>
    </source>
</evidence>
<dbReference type="PROSITE" id="PS51257">
    <property type="entry name" value="PROKAR_LIPOPROTEIN"/>
    <property type="match status" value="1"/>
</dbReference>
<keyword evidence="2" id="KW-1185">Reference proteome</keyword>
<evidence type="ECO:0008006" key="3">
    <source>
        <dbReference type="Google" id="ProtNLM"/>
    </source>
</evidence>
<evidence type="ECO:0000313" key="2">
    <source>
        <dbReference type="Proteomes" id="UP000215738"/>
    </source>
</evidence>
<sequence length="94" mass="10813">MKSLNLFQDKSKIVKLLMLMLLTVLLSSCVSNEPEVKACPQLPVVLIANLDKTPFNGRTYGDVTQYAVILKRERDMCLNRIDKIREWQTEDLSK</sequence>
<protein>
    <recommendedName>
        <fullName evidence="3">Lipoprotein</fullName>
    </recommendedName>
</protein>
<gene>
    <name evidence="1" type="ORF">CFY87_03730</name>
</gene>
<reference evidence="1 2" key="1">
    <citation type="submission" date="2017-07" db="EMBL/GenBank/DDBJ databases">
        <title>Virulence factors identified in Actinobacillus seminis.</title>
        <authorList>
            <person name="Negrete-Abascal E."/>
            <person name="Vaca-Pacheco S."/>
            <person name="Montes-Garcia F."/>
            <person name="Leyto-Gil A.M."/>
            <person name="Fragoso-Garcia E."/>
            <person name="Carvente-Garcia R."/>
            <person name="Perez-Agueros S."/>
            <person name="Castelan-Sanchez H.G."/>
            <person name="Garcia-Molina A."/>
            <person name="Villamar T.E."/>
            <person name="Vazquez-Cruz C."/>
        </authorList>
    </citation>
    <scope>NUCLEOTIDE SEQUENCE [LARGE SCALE GENOMIC DNA]</scope>
    <source>
        <strain evidence="1 2">ATCC 15768</strain>
    </source>
</reference>
<dbReference type="EMBL" id="NLFK01000003">
    <property type="protein sequence ID" value="OZN25265.1"/>
    <property type="molecule type" value="Genomic_DNA"/>
</dbReference>
<name>A0ABX4FN69_9PAST</name>
<dbReference type="InterPro" id="IPR058979">
    <property type="entry name" value="LysC-like"/>
</dbReference>
<accession>A0ABX4FN69</accession>